<dbReference type="Gene3D" id="3.40.50.410">
    <property type="entry name" value="von Willebrand factor, type A domain"/>
    <property type="match status" value="1"/>
</dbReference>
<reference evidence="6" key="1">
    <citation type="journal article" date="2019" name="Int. J. Syst. Evol. Microbiol.">
        <title>The Global Catalogue of Microorganisms (GCM) 10K type strain sequencing project: providing services to taxonomists for standard genome sequencing and annotation.</title>
        <authorList>
            <consortium name="The Broad Institute Genomics Platform"/>
            <consortium name="The Broad Institute Genome Sequencing Center for Infectious Disease"/>
            <person name="Wu L."/>
            <person name="Ma J."/>
        </authorList>
    </citation>
    <scope>NUCLEOTIDE SEQUENCE [LARGE SCALE GENOMIC DNA]</scope>
    <source>
        <strain evidence="6">CGMCC 1.12482</strain>
    </source>
</reference>
<evidence type="ECO:0000256" key="2">
    <source>
        <dbReference type="ARBA" id="ARBA00022837"/>
    </source>
</evidence>
<evidence type="ECO:0000313" key="6">
    <source>
        <dbReference type="Proteomes" id="UP000638188"/>
    </source>
</evidence>
<keyword evidence="2" id="KW-0106">Calcium</keyword>
<dbReference type="InterPro" id="IPR036465">
    <property type="entry name" value="vWFA_dom_sf"/>
</dbReference>
<dbReference type="Proteomes" id="UP000638188">
    <property type="component" value="Unassembled WGS sequence"/>
</dbReference>
<evidence type="ECO:0000256" key="1">
    <source>
        <dbReference type="ARBA" id="ARBA00022723"/>
    </source>
</evidence>
<evidence type="ECO:0000259" key="4">
    <source>
        <dbReference type="Pfam" id="PF05567"/>
    </source>
</evidence>
<feature type="compositionally biased region" description="Low complexity" evidence="3">
    <location>
        <begin position="163"/>
        <end position="176"/>
    </location>
</feature>
<dbReference type="EMBL" id="BMFF01000005">
    <property type="protein sequence ID" value="GGD04961.1"/>
    <property type="molecule type" value="Genomic_DNA"/>
</dbReference>
<dbReference type="InterPro" id="IPR008707">
    <property type="entry name" value="B-propeller_PilY1"/>
</dbReference>
<name>A0ABQ1PW78_9GAMM</name>
<evidence type="ECO:0000256" key="3">
    <source>
        <dbReference type="SAM" id="MobiDB-lite"/>
    </source>
</evidence>
<comment type="caution">
    <text evidence="5">The sequence shown here is derived from an EMBL/GenBank/DDBJ whole genome shotgun (WGS) entry which is preliminary data.</text>
</comment>
<keyword evidence="1" id="KW-0479">Metal-binding</keyword>
<feature type="region of interest" description="Disordered" evidence="3">
    <location>
        <begin position="139"/>
        <end position="178"/>
    </location>
</feature>
<evidence type="ECO:0000313" key="5">
    <source>
        <dbReference type="EMBL" id="GGD04961.1"/>
    </source>
</evidence>
<protein>
    <submittedName>
        <fullName evidence="5">Type IV pilus-associated protein</fullName>
    </submittedName>
</protein>
<feature type="compositionally biased region" description="Polar residues" evidence="3">
    <location>
        <begin position="149"/>
        <end position="160"/>
    </location>
</feature>
<dbReference type="Pfam" id="PF05567">
    <property type="entry name" value="T4P_PilY1"/>
    <property type="match status" value="1"/>
</dbReference>
<gene>
    <name evidence="5" type="ORF">GCM10007418_24970</name>
</gene>
<organism evidence="5 6">
    <name type="scientific">Halopseudomonas salina</name>
    <dbReference type="NCBI Taxonomy" id="1323744"/>
    <lineage>
        <taxon>Bacteria</taxon>
        <taxon>Pseudomonadati</taxon>
        <taxon>Pseudomonadota</taxon>
        <taxon>Gammaproteobacteria</taxon>
        <taxon>Pseudomonadales</taxon>
        <taxon>Pseudomonadaceae</taxon>
        <taxon>Halopseudomonas</taxon>
    </lineage>
</organism>
<feature type="domain" description="PilY1 beta-propeller" evidence="4">
    <location>
        <begin position="391"/>
        <end position="719"/>
    </location>
</feature>
<keyword evidence="6" id="KW-1185">Reference proteome</keyword>
<proteinExistence type="predicted"/>
<accession>A0ABQ1PW78</accession>
<sequence length="892" mass="95426">MNVAREVTNQIVSDNRGLRYGLFTFNPPADGNRGPGGSLQIEVKDFSETVSPAGSVITSASQAQTNFEDFVDEVNDVDASTNTPLAESYYEMTRYLRGLAPDQGLQTLSGSSTYESPIEYRCQRTFSIVVTDGLPTFDRSFPNDDPKRNNPSVTGNNNLPNWDGDSGNDGNDSSGDAEGDTLFLDDIAKFAYDIDLRDTTAPDLAGKSFNAAGFAKQNMQTYTVGFATSNDMLEDAADYGNGEYYTANDASELNDSLSKAINAITAQAGSGGAGASSSATLTADTVYYKTLYEPSSWSGTIEAYRLNSVTGRADTLLWTTDNTFTPSLNPASYQGYNTATNAPVTLAYGNLSPAQQAQLNGSVSSPITGADLLSWSKGASISGLRSRSVLLGDVVNSSLERVAPETQSVSAIVGDLSYDSYLAYKTSELETSLIVNANDGFFHILNADNGQHRYGYMPSSVLPSLNIVAEPDYAESGTHRFLVDGQISVSDAQLGSTWSTVAVSGMGAGGKSMFAVRLFQQTATNPNTPSALWELSPPAANTPSNQWNDLGYTYSRAAIARTKDNQWVAVFGNGYGSHTGKAALYIVDLATGALVRKIVVDENTSGTAAEQARGSGLASPQIVVNAQHQIEKIYAGDLRGNLWKFDTSSTLESDWSASKLFAAGSTQPITTYPLITEHPQGGHLVSFGTGKLAEAPDKLTKTQQAFYSIWDSPTNTGEVVLANLQPQSITDEVTIGGQDYFRTSANPVDFNTQKGWYLPLIYNGVAEGERVIFPAQTTEGRVVFVTAIIDAEDPCVSSGSGRLVELDLLTGGMLNYEVLDTNRDGRIDDNDSIVAGIDINEGLPGLPVIIDRGDDKPTQTKAVLLSTGQTLFLDERAAASGLSRRIMWRQLQ</sequence>